<gene>
    <name evidence="1" type="ORF">LCGC14_1283750</name>
</gene>
<name>A0A0F9KW70_9ZZZZ</name>
<dbReference type="AlphaFoldDB" id="A0A0F9KW70"/>
<evidence type="ECO:0000313" key="1">
    <source>
        <dbReference type="EMBL" id="KKM85968.1"/>
    </source>
</evidence>
<organism evidence="1">
    <name type="scientific">marine sediment metagenome</name>
    <dbReference type="NCBI Taxonomy" id="412755"/>
    <lineage>
        <taxon>unclassified sequences</taxon>
        <taxon>metagenomes</taxon>
        <taxon>ecological metagenomes</taxon>
    </lineage>
</organism>
<reference evidence="1" key="1">
    <citation type="journal article" date="2015" name="Nature">
        <title>Complex archaea that bridge the gap between prokaryotes and eukaryotes.</title>
        <authorList>
            <person name="Spang A."/>
            <person name="Saw J.H."/>
            <person name="Jorgensen S.L."/>
            <person name="Zaremba-Niedzwiedzka K."/>
            <person name="Martijn J."/>
            <person name="Lind A.E."/>
            <person name="van Eijk R."/>
            <person name="Schleper C."/>
            <person name="Guy L."/>
            <person name="Ettema T.J."/>
        </authorList>
    </citation>
    <scope>NUCLEOTIDE SEQUENCE</scope>
</reference>
<proteinExistence type="predicted"/>
<sequence>MIKPLPDIVQFLLLQEGLTETLNTLPRIFGDNQIPAKYNNGDEVVDVVIGDGPILLVSLRGGDIGFDSVTGLAQLQFECIAEKISEAWAVYYALFDAIQDAKSGNILIAEINQFGQKSNYPETNWPVVITFGSALIREGVTS</sequence>
<evidence type="ECO:0008006" key="2">
    <source>
        <dbReference type="Google" id="ProtNLM"/>
    </source>
</evidence>
<comment type="caution">
    <text evidence="1">The sequence shown here is derived from an EMBL/GenBank/DDBJ whole genome shotgun (WGS) entry which is preliminary data.</text>
</comment>
<protein>
    <recommendedName>
        <fullName evidence="2">Tail terminator</fullName>
    </recommendedName>
</protein>
<accession>A0A0F9KW70</accession>
<dbReference type="EMBL" id="LAZR01007328">
    <property type="protein sequence ID" value="KKM85968.1"/>
    <property type="molecule type" value="Genomic_DNA"/>
</dbReference>